<dbReference type="Pfam" id="PF17917">
    <property type="entry name" value="RT_RNaseH"/>
    <property type="match status" value="1"/>
</dbReference>
<reference evidence="13" key="1">
    <citation type="journal article" date="2019" name="Plant Biotechnol. J.">
        <title>Genome sequencing of the Australian wild diploid species Gossypium australe highlights disease resistance and delayed gland morphogenesis.</title>
        <authorList>
            <person name="Cai Y."/>
            <person name="Cai X."/>
            <person name="Wang Q."/>
            <person name="Wang P."/>
            <person name="Zhang Y."/>
            <person name="Cai C."/>
            <person name="Xu Y."/>
            <person name="Wang K."/>
            <person name="Zhou Z."/>
            <person name="Wang C."/>
            <person name="Geng S."/>
            <person name="Li B."/>
            <person name="Dong Q."/>
            <person name="Hou Y."/>
            <person name="Wang H."/>
            <person name="Ai P."/>
            <person name="Liu Z."/>
            <person name="Yi F."/>
            <person name="Sun M."/>
            <person name="An G."/>
            <person name="Cheng J."/>
            <person name="Zhang Y."/>
            <person name="Shi Q."/>
            <person name="Xie Y."/>
            <person name="Shi X."/>
            <person name="Chang Y."/>
            <person name="Huang F."/>
            <person name="Chen Y."/>
            <person name="Hong S."/>
            <person name="Mi L."/>
            <person name="Sun Q."/>
            <person name="Zhang L."/>
            <person name="Zhou B."/>
            <person name="Peng R."/>
            <person name="Zhang X."/>
            <person name="Liu F."/>
        </authorList>
    </citation>
    <scope>NUCLEOTIDE SEQUENCE [LARGE SCALE GENOMIC DNA]</scope>
    <source>
        <strain evidence="13">cv. PA1801</strain>
    </source>
</reference>
<gene>
    <name evidence="12" type="ORF">EPI10_011396</name>
</gene>
<dbReference type="Gene3D" id="3.30.420.10">
    <property type="entry name" value="Ribonuclease H-like superfamily/Ribonuclease H"/>
    <property type="match status" value="1"/>
</dbReference>
<keyword evidence="8" id="KW-1133">Transmembrane helix</keyword>
<evidence type="ECO:0000256" key="6">
    <source>
        <dbReference type="ARBA" id="ARBA00022918"/>
    </source>
</evidence>
<evidence type="ECO:0000313" key="13">
    <source>
        <dbReference type="Proteomes" id="UP000325315"/>
    </source>
</evidence>
<dbReference type="SUPFAM" id="SSF53098">
    <property type="entry name" value="Ribonuclease H-like"/>
    <property type="match status" value="1"/>
</dbReference>
<dbReference type="InterPro" id="IPR056924">
    <property type="entry name" value="SH3_Tf2-1"/>
</dbReference>
<evidence type="ECO:0000313" key="12">
    <source>
        <dbReference type="EMBL" id="KAA3477512.1"/>
    </source>
</evidence>
<evidence type="ECO:0000259" key="10">
    <source>
        <dbReference type="Pfam" id="PF17921"/>
    </source>
</evidence>
<dbReference type="GO" id="GO:0003676">
    <property type="term" value="F:nucleic acid binding"/>
    <property type="evidence" value="ECO:0007669"/>
    <property type="project" value="InterPro"/>
</dbReference>
<feature type="transmembrane region" description="Helical" evidence="8">
    <location>
        <begin position="182"/>
        <end position="201"/>
    </location>
</feature>
<dbReference type="PANTHER" id="PTHR35046:SF9">
    <property type="entry name" value="RNA-DIRECTED DNA POLYMERASE"/>
    <property type="match status" value="1"/>
</dbReference>
<keyword evidence="13" id="KW-1185">Reference proteome</keyword>
<evidence type="ECO:0000256" key="5">
    <source>
        <dbReference type="ARBA" id="ARBA00022801"/>
    </source>
</evidence>
<proteinExistence type="predicted"/>
<evidence type="ECO:0000256" key="1">
    <source>
        <dbReference type="ARBA" id="ARBA00022679"/>
    </source>
</evidence>
<keyword evidence="6" id="KW-0695">RNA-directed DNA polymerase</keyword>
<keyword evidence="2" id="KW-0548">Nucleotidyltransferase</keyword>
<evidence type="ECO:0000256" key="3">
    <source>
        <dbReference type="ARBA" id="ARBA00022722"/>
    </source>
</evidence>
<dbReference type="InterPro" id="IPR041373">
    <property type="entry name" value="RT_RNaseH"/>
</dbReference>
<dbReference type="GO" id="GO:0016787">
    <property type="term" value="F:hydrolase activity"/>
    <property type="evidence" value="ECO:0007669"/>
    <property type="project" value="UniProtKB-KW"/>
</dbReference>
<organism evidence="12 13">
    <name type="scientific">Gossypium australe</name>
    <dbReference type="NCBI Taxonomy" id="47621"/>
    <lineage>
        <taxon>Eukaryota</taxon>
        <taxon>Viridiplantae</taxon>
        <taxon>Streptophyta</taxon>
        <taxon>Embryophyta</taxon>
        <taxon>Tracheophyta</taxon>
        <taxon>Spermatophyta</taxon>
        <taxon>Magnoliopsida</taxon>
        <taxon>eudicotyledons</taxon>
        <taxon>Gunneridae</taxon>
        <taxon>Pentapetalae</taxon>
        <taxon>rosids</taxon>
        <taxon>malvids</taxon>
        <taxon>Malvales</taxon>
        <taxon>Malvaceae</taxon>
        <taxon>Malvoideae</taxon>
        <taxon>Gossypium</taxon>
    </lineage>
</organism>
<feature type="domain" description="Reverse transcriptase RNase H-like" evidence="9">
    <location>
        <begin position="1"/>
        <end position="52"/>
    </location>
</feature>
<evidence type="ECO:0000256" key="8">
    <source>
        <dbReference type="SAM" id="Phobius"/>
    </source>
</evidence>
<dbReference type="GO" id="GO:0004519">
    <property type="term" value="F:endonuclease activity"/>
    <property type="evidence" value="ECO:0007669"/>
    <property type="project" value="UniProtKB-KW"/>
</dbReference>
<dbReference type="Pfam" id="PF24626">
    <property type="entry name" value="SH3_Tf2-1"/>
    <property type="match status" value="1"/>
</dbReference>
<evidence type="ECO:0000256" key="7">
    <source>
        <dbReference type="SAM" id="MobiDB-lite"/>
    </source>
</evidence>
<protein>
    <submittedName>
        <fullName evidence="12">Transposon Ty3-I Gag-Pol polyprotein</fullName>
    </submittedName>
</protein>
<dbReference type="InterPro" id="IPR043502">
    <property type="entry name" value="DNA/RNA_pol_sf"/>
</dbReference>
<keyword evidence="5" id="KW-0378">Hydrolase</keyword>
<dbReference type="InterPro" id="IPR036397">
    <property type="entry name" value="RNaseH_sf"/>
</dbReference>
<evidence type="ECO:0000256" key="4">
    <source>
        <dbReference type="ARBA" id="ARBA00022759"/>
    </source>
</evidence>
<feature type="domain" description="Tf2-1-like SH3-like" evidence="11">
    <location>
        <begin position="294"/>
        <end position="346"/>
    </location>
</feature>
<keyword evidence="8" id="KW-0812">Transmembrane</keyword>
<feature type="domain" description="Integrase zinc-binding" evidence="10">
    <location>
        <begin position="88"/>
        <end position="145"/>
    </location>
</feature>
<dbReference type="EMBL" id="SMMG02000004">
    <property type="protein sequence ID" value="KAA3477512.1"/>
    <property type="molecule type" value="Genomic_DNA"/>
</dbReference>
<keyword evidence="4" id="KW-0255">Endonuclease</keyword>
<keyword evidence="8" id="KW-0472">Membrane</keyword>
<dbReference type="SUPFAM" id="SSF56672">
    <property type="entry name" value="DNA/RNA polymerases"/>
    <property type="match status" value="1"/>
</dbReference>
<dbReference type="Proteomes" id="UP000325315">
    <property type="component" value="Unassembled WGS sequence"/>
</dbReference>
<dbReference type="OrthoDB" id="7461648at2759"/>
<dbReference type="CDD" id="cd09274">
    <property type="entry name" value="RNase_HI_RT_Ty3"/>
    <property type="match status" value="1"/>
</dbReference>
<name>A0A5B6W9G8_9ROSI</name>
<keyword evidence="3" id="KW-0540">Nuclease</keyword>
<dbReference type="PANTHER" id="PTHR35046">
    <property type="entry name" value="ZINC KNUCKLE (CCHC-TYPE) FAMILY PROTEIN"/>
    <property type="match status" value="1"/>
</dbReference>
<dbReference type="Gene3D" id="1.10.340.70">
    <property type="match status" value="1"/>
</dbReference>
<evidence type="ECO:0000256" key="2">
    <source>
        <dbReference type="ARBA" id="ARBA00022695"/>
    </source>
</evidence>
<feature type="region of interest" description="Disordered" evidence="7">
    <location>
        <begin position="361"/>
        <end position="380"/>
    </location>
</feature>
<comment type="caution">
    <text evidence="12">The sequence shown here is derived from an EMBL/GenBank/DDBJ whole genome shotgun (WGS) entry which is preliminary data.</text>
</comment>
<feature type="compositionally biased region" description="Polar residues" evidence="7">
    <location>
        <begin position="363"/>
        <end position="375"/>
    </location>
</feature>
<dbReference type="InterPro" id="IPR041588">
    <property type="entry name" value="Integrase_H2C2"/>
</dbReference>
<evidence type="ECO:0000259" key="9">
    <source>
        <dbReference type="Pfam" id="PF17917"/>
    </source>
</evidence>
<evidence type="ECO:0000259" key="11">
    <source>
        <dbReference type="Pfam" id="PF24626"/>
    </source>
</evidence>
<dbReference type="GO" id="GO:0003964">
    <property type="term" value="F:RNA-directed DNA polymerase activity"/>
    <property type="evidence" value="ECO:0007669"/>
    <property type="project" value="UniProtKB-KW"/>
</dbReference>
<accession>A0A5B6W9G8</accession>
<keyword evidence="1" id="KW-0808">Transferase</keyword>
<sequence>MYALIRALETWQHYLWPKEFVIHTDHEALKHIKGQHKLNKRHAKWVKYLESFPYVIKYKKGKENVIADALSRRYDGFLFKEGKLCVPQSSIREVLVHEAHNGDCIGHFGIKKTLAKLNEHFYWPKMRRDMEWVCERCLTCKEQSPRSNPMVSTLSFRYLKLHGRIYPWISSLDCLEQKRGRIPFFLLSIGFLKYLILLPVLKLTMPFTFLTCSLGTLFDYMESHAPSCQIVMQNSLAISGGTKLLFSTTCHPQTGKQTEVVNRVLSTLLRAIIRKNLKSWEECLPHIEFAYNRSERFPAQRRSKLLSRGDGPFQVLEGINENSYKLDLPGEYNISTSFNVLDLSPFDVDFNLRISRFEEGGNDVSTPGGSTTSNFDPLELPQGPMTQARAKRMQEAVATLTSQFWNEVQLEDDGQARARTLSNPSTLDLKASKIELNELS</sequence>
<dbReference type="Pfam" id="PF17921">
    <property type="entry name" value="Integrase_H2C2"/>
    <property type="match status" value="1"/>
</dbReference>
<dbReference type="FunFam" id="1.10.340.70:FF:000001">
    <property type="entry name" value="Retrovirus-related Pol polyprotein from transposon gypsy-like Protein"/>
    <property type="match status" value="1"/>
</dbReference>
<dbReference type="InterPro" id="IPR012337">
    <property type="entry name" value="RNaseH-like_sf"/>
</dbReference>
<dbReference type="AlphaFoldDB" id="A0A5B6W9G8"/>